<proteinExistence type="predicted"/>
<dbReference type="EMBL" id="FLUQ01000001">
    <property type="protein sequence ID" value="SBV95788.1"/>
    <property type="molecule type" value="Genomic_DNA"/>
</dbReference>
<dbReference type="InterPro" id="IPR000160">
    <property type="entry name" value="GGDEF_dom"/>
</dbReference>
<feature type="domain" description="GGDEF" evidence="2">
    <location>
        <begin position="153"/>
        <end position="287"/>
    </location>
</feature>
<dbReference type="InterPro" id="IPR029787">
    <property type="entry name" value="Nucleotide_cyclase"/>
</dbReference>
<dbReference type="PANTHER" id="PTHR33121:SF70">
    <property type="entry name" value="SIGNALING PROTEIN YKOW"/>
    <property type="match status" value="1"/>
</dbReference>
<feature type="domain" description="EAL" evidence="1">
    <location>
        <begin position="296"/>
        <end position="544"/>
    </location>
</feature>
<evidence type="ECO:0008006" key="4">
    <source>
        <dbReference type="Google" id="ProtNLM"/>
    </source>
</evidence>
<dbReference type="Gene3D" id="3.30.70.270">
    <property type="match status" value="1"/>
</dbReference>
<dbReference type="PANTHER" id="PTHR33121">
    <property type="entry name" value="CYCLIC DI-GMP PHOSPHODIESTERASE PDEF"/>
    <property type="match status" value="1"/>
</dbReference>
<dbReference type="InterPro" id="IPR043128">
    <property type="entry name" value="Rev_trsase/Diguanyl_cyclase"/>
</dbReference>
<dbReference type="AlphaFoldDB" id="A0A212J8L6"/>
<dbReference type="GO" id="GO:0071111">
    <property type="term" value="F:cyclic-guanylate-specific phosphodiesterase activity"/>
    <property type="evidence" value="ECO:0007669"/>
    <property type="project" value="InterPro"/>
</dbReference>
<dbReference type="SUPFAM" id="SSF141868">
    <property type="entry name" value="EAL domain-like"/>
    <property type="match status" value="1"/>
</dbReference>
<dbReference type="SMART" id="SM00052">
    <property type="entry name" value="EAL"/>
    <property type="match status" value="1"/>
</dbReference>
<dbReference type="SUPFAM" id="SSF55073">
    <property type="entry name" value="Nucleotide cyclase"/>
    <property type="match status" value="1"/>
</dbReference>
<reference evidence="3" key="1">
    <citation type="submission" date="2016-04" db="EMBL/GenBank/DDBJ databases">
        <authorList>
            <person name="Evans L.H."/>
            <person name="Alamgir A."/>
            <person name="Owens N."/>
            <person name="Weber N.D."/>
            <person name="Virtaneva K."/>
            <person name="Barbian K."/>
            <person name="Babar A."/>
            <person name="Rosenke K."/>
        </authorList>
    </citation>
    <scope>NUCLEOTIDE SEQUENCE</scope>
    <source>
        <strain evidence="3">86</strain>
    </source>
</reference>
<protein>
    <recommendedName>
        <fullName evidence="4">Diguanylate cyclase/phosphodiesterase</fullName>
    </recommendedName>
</protein>
<gene>
    <name evidence="3" type="ORF">KL86DPRO_10931</name>
</gene>
<dbReference type="SMART" id="SM00267">
    <property type="entry name" value="GGDEF"/>
    <property type="match status" value="1"/>
</dbReference>
<dbReference type="Gene3D" id="3.20.20.450">
    <property type="entry name" value="EAL domain"/>
    <property type="match status" value="1"/>
</dbReference>
<dbReference type="Pfam" id="PF00990">
    <property type="entry name" value="GGDEF"/>
    <property type="match status" value="1"/>
</dbReference>
<organism evidence="3">
    <name type="scientific">uncultured delta proteobacterium</name>
    <dbReference type="NCBI Taxonomy" id="34034"/>
    <lineage>
        <taxon>Bacteria</taxon>
        <taxon>Deltaproteobacteria</taxon>
        <taxon>environmental samples</taxon>
    </lineage>
</organism>
<dbReference type="CDD" id="cd01949">
    <property type="entry name" value="GGDEF"/>
    <property type="match status" value="1"/>
</dbReference>
<dbReference type="PROSITE" id="PS50883">
    <property type="entry name" value="EAL"/>
    <property type="match status" value="1"/>
</dbReference>
<dbReference type="InterPro" id="IPR050706">
    <property type="entry name" value="Cyclic-di-GMP_PDE-like"/>
</dbReference>
<evidence type="ECO:0000259" key="2">
    <source>
        <dbReference type="PROSITE" id="PS50887"/>
    </source>
</evidence>
<name>A0A212J8L6_9DELT</name>
<dbReference type="Pfam" id="PF00563">
    <property type="entry name" value="EAL"/>
    <property type="match status" value="1"/>
</dbReference>
<dbReference type="InterPro" id="IPR035919">
    <property type="entry name" value="EAL_sf"/>
</dbReference>
<dbReference type="InterPro" id="IPR001633">
    <property type="entry name" value="EAL_dom"/>
</dbReference>
<dbReference type="PROSITE" id="PS50887">
    <property type="entry name" value="GGDEF"/>
    <property type="match status" value="1"/>
</dbReference>
<evidence type="ECO:0000313" key="3">
    <source>
        <dbReference type="EMBL" id="SBV95788.1"/>
    </source>
</evidence>
<dbReference type="CDD" id="cd01948">
    <property type="entry name" value="EAL"/>
    <property type="match status" value="1"/>
</dbReference>
<evidence type="ECO:0000259" key="1">
    <source>
        <dbReference type="PROSITE" id="PS50883"/>
    </source>
</evidence>
<sequence length="550" mass="62580">MDIEDGLDKLLHGQFEDALAVFERHRPLPQAEKLCQITRVFAELTAYAAELSKGNLSVKTPSPANSHATDLKNFHLKLKRLARQVLMATTGYPVPSIDYMGDLSEGLDFLMAQAVQRKKQLEHDRDHDAETGLLNRKAFSRGVYDMLQTRPNKVGVLFCCSLDNIKYINDTHGYDCGDLYIGKVVDVLRSCESRANLISRLGGNEFAVYAHGFDNEDDACRFAQDNFKTLLNTRVELPHEAVRIRASCGMAVYPHDAMASDVLMNYALNAMFEVRTLNRGTIMRFSPEIYRTKANLLSRQERLDELIEGKLIHFAFQPIVCLRDAAVTGYEALMRSKMAAFTNPLDILSLAEAQSKLPQLEKVTFDVIFEWVFQNLGRLDALKIFFNTISIEYLDIDELRKIHPHYERISKSMVFEILETAAIESTLLQRVNELRHKLSALIAIDDFGCGHSNALRLINISPDILKIDRFFISRIQEAPATKQEFLSNILAYCRAKGIRTLAEGVETYEELVSVIRMGFDYAQGFYLGRPEMELQDLDPRIKAEILSFRR</sequence>
<accession>A0A212J8L6</accession>
<dbReference type="NCBIfam" id="TIGR00254">
    <property type="entry name" value="GGDEF"/>
    <property type="match status" value="1"/>
</dbReference>